<reference key="1">
    <citation type="journal article" date="2000" name="Nature">
        <title>Sequence and analysis of chromosome 3 of the plant Arabidopsis thaliana.</title>
        <authorList>
            <consortium name="European Union Chromosome 3 Arabidopsis Sequencing Consortium"/>
            <consortium name="Institute for Genomic Research"/>
            <consortium name="Kazusa DNA Research Institute"/>
            <person name="Salanoubat M."/>
            <person name="Lemcke K."/>
            <person name="Rieger M."/>
            <person name="Ansorge W."/>
            <person name="Unseld M."/>
            <person name="Fartmann B."/>
            <person name="Valle G."/>
            <person name="Blocker H."/>
            <person name="Perez-Alonso M."/>
            <person name="Obermaier B."/>
            <person name="Delseny M."/>
            <person name="Boutry M."/>
            <person name="Grivell L.A."/>
            <person name="Mache R."/>
            <person name="Puigdomenech P."/>
            <person name="De Simone V."/>
            <person name="Choisne N."/>
            <person name="Artiguenave F."/>
            <person name="Robert C."/>
            <person name="Brottier P."/>
            <person name="Wincker P."/>
            <person name="Cattolico L."/>
            <person name="Weissenbach J."/>
            <person name="Saurin W."/>
            <person name="Quetier F."/>
            <person name="Schafer M."/>
            <person name="Muller-Auer S."/>
            <person name="Gabel C."/>
            <person name="Fuchs M."/>
            <person name="Benes V."/>
            <person name="Wurmbach E."/>
            <person name="Drzonek H."/>
            <person name="Erfle H."/>
            <person name="Jordan N."/>
            <person name="Bangert S."/>
            <person name="Wiedelmann R."/>
            <person name="Kranz H."/>
            <person name="Voss H."/>
            <person name="Holland R."/>
            <person name="Brandt P."/>
            <person name="Nyakatura G."/>
            <person name="Vezzi A."/>
            <person name="D'Angelo M."/>
            <person name="Pallavicini A."/>
            <person name="Toppo S."/>
            <person name="Simionati B."/>
            <person name="Conrad A."/>
            <person name="Hornischer K."/>
            <person name="Kauer G."/>
            <person name="Lohnert T.H."/>
            <person name="Nordsiek G."/>
            <person name="Reichelt J."/>
            <person name="Scharfe M."/>
            <person name="Schon O."/>
            <person name="Bargues M."/>
            <person name="Terol J."/>
            <person name="Climent J."/>
            <person name="Navarro P."/>
            <person name="Collado C."/>
            <person name="Perez-Perez A."/>
            <person name="Ottenwalder B."/>
            <person name="Duchemin D."/>
            <person name="Cooke R."/>
            <person name="Laudie M."/>
            <person name="Berger-Llauro C."/>
            <person name="Purnelle B."/>
            <person name="Masuy D."/>
            <person name="de Haan M."/>
            <person name="Maarse A.C."/>
            <person name="Alcaraz J.P."/>
            <person name="Cottet A."/>
            <person name="Casacuberta E."/>
            <person name="Monfort A."/>
            <person name="Argiriou A."/>
            <person name="flores M."/>
            <person name="Liguori R."/>
            <person name="Vitale D."/>
            <person name="Mannhaupt G."/>
            <person name="Haase D."/>
            <person name="Schoof H."/>
            <person name="Rudd S."/>
            <person name="Zaccaria P."/>
            <person name="Mewes H.W."/>
            <person name="Mayer K.F."/>
            <person name="Kaul S."/>
            <person name="Town C.D."/>
            <person name="Koo H.L."/>
            <person name="Tallon L.J."/>
            <person name="Jenkins J."/>
            <person name="Rooney T."/>
            <person name="Rizzo M."/>
            <person name="Walts A."/>
            <person name="Utterback T."/>
            <person name="Fujii C.Y."/>
            <person name="Shea T.P."/>
            <person name="Creasy T.H."/>
            <person name="Haas B."/>
            <person name="Maiti R."/>
            <person name="Wu D."/>
            <person name="Peterson J."/>
            <person name="Van Aken S."/>
            <person name="Pai G."/>
            <person name="Militscher J."/>
            <person name="Sellers P."/>
            <person name="Gill J.E."/>
            <person name="Feldblyum T.V."/>
            <person name="Preuss D."/>
            <person name="Lin X."/>
            <person name="Nierman W.C."/>
            <person name="Salzberg S.L."/>
            <person name="White O."/>
            <person name="Venter J.C."/>
            <person name="Fraser C.M."/>
            <person name="Kaneko T."/>
            <person name="Nakamura Y."/>
            <person name="Sato S."/>
            <person name="Kato T."/>
            <person name="Asamizu E."/>
            <person name="Sasamoto S."/>
            <person name="Kimura T."/>
            <person name="Idesawa K."/>
            <person name="Kawashima K."/>
            <person name="Kishida Y."/>
            <person name="Kiyokawa C."/>
            <person name="Kohara M."/>
            <person name="Matsumoto M."/>
            <person name="Matsuno A."/>
            <person name="Muraki A."/>
            <person name="Nakayama S."/>
            <person name="Nakazaki N."/>
            <person name="Shinpo S."/>
            <person name="Takeuchi C."/>
            <person name="Wada T."/>
            <person name="Watanabe A."/>
            <person name="Yamada M."/>
            <person name="Yasuda M."/>
            <person name="Tabata S."/>
        </authorList>
    </citation>
    <scope>NUCLEOTIDE SEQUENCE [LARGE SCALE GENOMIC DNA]</scope>
    <source>
        <strain>cv. Columbia</strain>
    </source>
</reference>
<sequence length="138" mass="14966">MTATTTTRSCDDAFLKILRTELEKKTYMGLEQILVWHDDVAGLGLVLVGVAETGVVQALVVQYDGLEHCFLLVSSARKGKAGFSGVKVRVKVLEQVHDGGDDDEDDDGGIGGFQVEEKGKGLMMWQVNVARLRKDGLA</sequence>
<dbReference type="AlphaFoldDB" id="Q9LXY1"/>
<organism evidence="1">
    <name type="scientific">Arabidopsis thaliana</name>
    <name type="common">Mouse-ear cress</name>
    <dbReference type="NCBI Taxonomy" id="3702"/>
    <lineage>
        <taxon>Eukaryota</taxon>
        <taxon>Viridiplantae</taxon>
        <taxon>Streptophyta</taxon>
        <taxon>Embryophyta</taxon>
        <taxon>Tracheophyta</taxon>
        <taxon>Spermatophyta</taxon>
        <taxon>Magnoliopsida</taxon>
        <taxon>eudicotyledons</taxon>
        <taxon>Gunneridae</taxon>
        <taxon>Pentapetalae</taxon>
        <taxon>rosids</taxon>
        <taxon>malvids</taxon>
        <taxon>Brassicales</taxon>
        <taxon>Brassicaceae</taxon>
        <taxon>Camelineae</taxon>
        <taxon>Arabidopsis</taxon>
    </lineage>
</organism>
<reference evidence="1" key="3">
    <citation type="submission" date="2000-04" db="EMBL/GenBank/DDBJ databases">
        <authorList>
            <person name="EU Arabidopsis sequencing project"/>
        </authorList>
    </citation>
    <scope>NUCLEOTIDE SEQUENCE</scope>
</reference>
<accession>Q9LXY1</accession>
<dbReference type="PIR" id="T49060">
    <property type="entry name" value="T49060"/>
</dbReference>
<reference evidence="1" key="2">
    <citation type="submission" date="2000-04" db="EMBL/GenBank/DDBJ databases">
        <authorList>
            <person name="Benes V."/>
            <person name="Wurmbach E."/>
            <person name="Drzonek H."/>
            <person name="Ansorge W."/>
            <person name="Mewes H.W."/>
            <person name="Rudd S."/>
            <person name="Lemcke K."/>
            <person name="Mayer K.F.X."/>
            <person name="Quetier F."/>
            <person name="Salanoubat M."/>
        </authorList>
    </citation>
    <scope>NUCLEOTIDE SEQUENCE</scope>
</reference>
<evidence type="ECO:0000313" key="1">
    <source>
        <dbReference type="EMBL" id="CAB88062.1"/>
    </source>
</evidence>
<proteinExistence type="predicted"/>
<gene>
    <name evidence="1" type="primary">T5P19_240</name>
</gene>
<dbReference type="EMBL" id="AL163972">
    <property type="protein sequence ID" value="CAB88062.1"/>
    <property type="molecule type" value="Genomic_DNA"/>
</dbReference>
<protein>
    <submittedName>
        <fullName evidence="1">Uncharacterized protein T5P19_240</fullName>
    </submittedName>
</protein>
<name>Q9LXY1_ARATH</name>